<dbReference type="EMBL" id="JBEPMX010000016">
    <property type="protein sequence ID" value="MET3684350.1"/>
    <property type="molecule type" value="Genomic_DNA"/>
</dbReference>
<feature type="binding site" evidence="13">
    <location>
        <position position="13"/>
    </location>
    <ligand>
        <name>Mg(2+)</name>
        <dbReference type="ChEBI" id="CHEBI:18420"/>
        <label>2</label>
    </ligand>
</feature>
<dbReference type="Pfam" id="PF18070">
    <property type="entry name" value="Cas9_PI2"/>
    <property type="match status" value="1"/>
</dbReference>
<keyword evidence="10 13" id="KW-0238">DNA-binding</keyword>
<keyword evidence="8 13" id="KW-0694">RNA-binding</keyword>
<evidence type="ECO:0000313" key="15">
    <source>
        <dbReference type="EMBL" id="MET3684350.1"/>
    </source>
</evidence>
<dbReference type="Pfam" id="PF22702">
    <property type="entry name" value="Cas9_RuvC"/>
    <property type="match status" value="1"/>
</dbReference>
<organism evidence="15 16">
    <name type="scientific">Alkalibacillus flavidus</name>
    <dbReference type="NCBI Taxonomy" id="546021"/>
    <lineage>
        <taxon>Bacteria</taxon>
        <taxon>Bacillati</taxon>
        <taxon>Bacillota</taxon>
        <taxon>Bacilli</taxon>
        <taxon>Bacillales</taxon>
        <taxon>Bacillaceae</taxon>
        <taxon>Alkalibacillus</taxon>
    </lineage>
</organism>
<evidence type="ECO:0000256" key="5">
    <source>
        <dbReference type="ARBA" id="ARBA00022759"/>
    </source>
</evidence>
<keyword evidence="11" id="KW-0464">Manganese</keyword>
<keyword evidence="6 13" id="KW-0378">Hydrolase</keyword>
<feature type="binding site" evidence="13">
    <location>
        <position position="13"/>
    </location>
    <ligand>
        <name>Mg(2+)</name>
        <dbReference type="ChEBI" id="CHEBI:18420"/>
        <label>1</label>
    </ligand>
</feature>
<dbReference type="Pfam" id="PF13395">
    <property type="entry name" value="HNH_4"/>
    <property type="match status" value="1"/>
</dbReference>
<comment type="similarity">
    <text evidence="13">Belongs to the CRISPR-associated Cas9 family.</text>
</comment>
<gene>
    <name evidence="13" type="primary">cas9</name>
    <name evidence="15" type="ORF">ABID56_002477</name>
</gene>
<keyword evidence="7 13" id="KW-0460">Magnesium</keyword>
<comment type="cofactor">
    <cofactor evidence="1 13">
        <name>Mg(2+)</name>
        <dbReference type="ChEBI" id="CHEBI:18420"/>
    </cofactor>
</comment>
<dbReference type="Pfam" id="PF18061">
    <property type="entry name" value="CRISPR_Cas9_WED"/>
    <property type="match status" value="1"/>
</dbReference>
<dbReference type="InterPro" id="IPR028629">
    <property type="entry name" value="Cas9"/>
</dbReference>
<comment type="similarity">
    <text evidence="2">Belongs to the CRISPR-associated protein Cas9 family. Subtype II-A subfamily.</text>
</comment>
<dbReference type="Pfam" id="PF18470">
    <property type="entry name" value="Cas9_a"/>
    <property type="match status" value="1"/>
</dbReference>
<evidence type="ECO:0000256" key="8">
    <source>
        <dbReference type="ARBA" id="ARBA00022884"/>
    </source>
</evidence>
<dbReference type="InterPro" id="IPR040619">
    <property type="entry name" value="Cas9_alpha-helical_lobe"/>
</dbReference>
<dbReference type="InterPro" id="IPR040656">
    <property type="entry name" value="Cas9_WED_dom"/>
</dbReference>
<proteinExistence type="inferred from homology"/>
<dbReference type="PROSITE" id="PS51749">
    <property type="entry name" value="HNH_CAS9"/>
    <property type="match status" value="1"/>
</dbReference>
<comment type="function">
    <text evidence="13">CRISPR (clustered regularly interspaced short palindromic repeat) is an adaptive immune system that provides protection against mobile genetic elements (viruses, transposable elements and conjugative plasmids). CRISPR clusters contain spacers, sequences complementary to antecedent mobile elements, and target invading nucleic acids. CRISPR clusters are transcribed and processed into CRISPR RNA (crRNA). In type II CRISPR systems correct processing of pre-crRNA requires a trans-encoded small RNA (tracrRNA), endogenous ribonuclease 3 (rnc) and this protein. The tracrRNA serves as a guide for ribonuclease 3-aided processing of pre-crRNA. Subsequently Cas9/crRNA/tracrRNA endonucleolytically cleaves linear or circular dsDNA target complementary to the spacer; Cas9 is inactive in the absence of the 2 guide RNAs (gRNA). Cas9 recognizes the protospacer adjacent motif (PAM) in the CRISPR repeat sequences to help distinguish self versus nonself, as targets within the bacterial CRISPR locus do not have PAMs. PAM recognition is also required for catalytic activity.</text>
</comment>
<keyword evidence="9 13" id="KW-0051">Antiviral defense</keyword>
<evidence type="ECO:0000313" key="16">
    <source>
        <dbReference type="Proteomes" id="UP001549167"/>
    </source>
</evidence>
<sequence>MKPYDGQYTLGLDIGIASVGWGLIDEDQNIIDAGVRLFPEADVNNNEGRRGFRGARRLLRRRRHRLERIKQLLQSYHMVESPKDLDYNMIETPYHVRVKGLNHALTKNELAIALIHLGKRRGIHNVEAVEDDSGSGNEQSTKEQLSKNAQALKDRYVCELQLERLEQYGEVRGHDNRFKTDDYVKEARKLLETQTNHHKEIDERFIEQYIDLLKNRREYWEGPGEGSQYGWDEDVHKWYEQMMGRCSYYPEELRAVKESYSAQLFNALNELNNLTISRSENDRLTQEEKESIINHVYKKYKNPSLKQIAKKIEVDEHDIRGYRVNSKQKPLFTPLTIYHEVKNVTDKVDVIEDPQVLDEIAEVATIYQTPSDVKHELEKLDLPLKDYELEELSQLNYTGTHSLSLKVIHQILPDLWATNDNQMQLFSKYGLQPKEIDLTGRKYLPYNHIDDWILSPVVKRSFKQSIRIVNEVMKQYGEPKEIVVELARESSSEDRKNFYKNLQKNHREINKQVEEKLATAGREKKKGIFNKLRLWHLQDGLCMYSLEPIPVDDLLDHHEKYEIDHIIPRSVSFDDSQNNKVLVKADENQKKGNQTPHQYLKSGNGAISYDKFKTHILQMAKNPQKMPRKKKEYLLEERDINKFDLQKEFINRNLVDTRYATRELLTLLTSFFKENNRTVHVKSINGGFTDFLRKQWRFPKDRGADFKHHAEDALIVAMAGYLFDHNKELKKQNVVMTETKVADAETGEVIDDSDFLESFNNRMNKVKAIKDYGRYKYSHKVDMKPNRQLMNDTLYSTREHDGDEYVVEKIGNLYDKDQTKLVDKMKKKPEKLLMYHHDPQTFNNLLQIVEQYSEAKNPLHKYYEETGDYVHKYSKKGNGPPIKSVKFYGDKLKTHKDVSHKFNPKGKKVVNQSIKPFRMDVYWDDGKYKFVTVRYNDLKDVGDSYKISRAYYGEKLAEKNISSEEGFLFSLYTNDICSLNGEKFRFIGVNNDNANVVEFNNVINDFKDYCEREGIKNNRIKKTIGGKTESFYKITTDVLGNEYVNQEKLKFEYPKG</sequence>
<dbReference type="InterPro" id="IPR049473">
    <property type="entry name" value="Cas9_PI_C"/>
</dbReference>
<evidence type="ECO:0000256" key="2">
    <source>
        <dbReference type="ARBA" id="ARBA00005244"/>
    </source>
</evidence>
<dbReference type="InterPro" id="IPR003615">
    <property type="entry name" value="HNH_nuc"/>
</dbReference>
<comment type="domain">
    <text evidence="13">Has 2 endonuclease domains. The discontinuous RuvC-like domain cleaves the target DNA noncomplementary to crRNA while the HNH nuclease domain cleaves the target DNA complementary to crRNA.</text>
</comment>
<evidence type="ECO:0000256" key="7">
    <source>
        <dbReference type="ARBA" id="ARBA00022842"/>
    </source>
</evidence>
<evidence type="ECO:0000256" key="9">
    <source>
        <dbReference type="ARBA" id="ARBA00023118"/>
    </source>
</evidence>
<name>A0ABV2KXP4_9BACI</name>
<dbReference type="InterPro" id="IPR036397">
    <property type="entry name" value="RNaseH_sf"/>
</dbReference>
<dbReference type="Gene3D" id="3.30.420.10">
    <property type="entry name" value="Ribonuclease H-like superfamily/Ribonuclease H"/>
    <property type="match status" value="3"/>
</dbReference>
<dbReference type="GO" id="GO:0016787">
    <property type="term" value="F:hydrolase activity"/>
    <property type="evidence" value="ECO:0007669"/>
    <property type="project" value="UniProtKB-KW"/>
</dbReference>
<keyword evidence="16" id="KW-1185">Reference proteome</keyword>
<evidence type="ECO:0000256" key="10">
    <source>
        <dbReference type="ARBA" id="ARBA00023125"/>
    </source>
</evidence>
<dbReference type="GO" id="GO:0004519">
    <property type="term" value="F:endonuclease activity"/>
    <property type="evidence" value="ECO:0007669"/>
    <property type="project" value="UniProtKB-KW"/>
</dbReference>
<evidence type="ECO:0000259" key="14">
    <source>
        <dbReference type="PROSITE" id="PS51749"/>
    </source>
</evidence>
<accession>A0ABV2KXP4</accession>
<dbReference type="Pfam" id="PF21574">
    <property type="entry name" value="Cas9_PI_C"/>
    <property type="match status" value="1"/>
</dbReference>
<evidence type="ECO:0000256" key="13">
    <source>
        <dbReference type="HAMAP-Rule" id="MF_01480"/>
    </source>
</evidence>
<feature type="binding site" evidence="13">
    <location>
        <position position="709"/>
    </location>
    <ligand>
        <name>Mg(2+)</name>
        <dbReference type="ChEBI" id="CHEBI:18420"/>
        <label>2</label>
    </ligand>
</feature>
<evidence type="ECO:0000256" key="11">
    <source>
        <dbReference type="ARBA" id="ARBA00023211"/>
    </source>
</evidence>
<dbReference type="RefSeq" id="WP_354221622.1">
    <property type="nucleotide sequence ID" value="NZ_JBEPMX010000016.1"/>
</dbReference>
<feature type="binding site" evidence="13">
    <location>
        <position position="489"/>
    </location>
    <ligand>
        <name>Mg(2+)</name>
        <dbReference type="ChEBI" id="CHEBI:18420"/>
        <label>2</label>
    </ligand>
</feature>
<evidence type="ECO:0000256" key="12">
    <source>
        <dbReference type="ARBA" id="ARBA00046380"/>
    </source>
</evidence>
<dbReference type="EC" id="3.1.-.-" evidence="13"/>
<dbReference type="HAMAP" id="MF_01480">
    <property type="entry name" value="Cas9"/>
    <property type="match status" value="1"/>
</dbReference>
<dbReference type="InterPro" id="IPR033114">
    <property type="entry name" value="HNH_CAS9"/>
</dbReference>
<feature type="domain" description="HNH Cas9-type" evidence="14">
    <location>
        <begin position="491"/>
        <end position="654"/>
    </location>
</feature>
<keyword evidence="3 13" id="KW-0540">Nuclease</keyword>
<evidence type="ECO:0000256" key="1">
    <source>
        <dbReference type="ARBA" id="ARBA00001946"/>
    </source>
</evidence>
<reference evidence="15 16" key="1">
    <citation type="submission" date="2024-06" db="EMBL/GenBank/DDBJ databases">
        <title>Genomic Encyclopedia of Type Strains, Phase IV (KMG-IV): sequencing the most valuable type-strain genomes for metagenomic binning, comparative biology and taxonomic classification.</title>
        <authorList>
            <person name="Goeker M."/>
        </authorList>
    </citation>
    <scope>NUCLEOTIDE SEQUENCE [LARGE SCALE GENOMIC DNA]</scope>
    <source>
        <strain evidence="15 16">DSM 23520</strain>
    </source>
</reference>
<evidence type="ECO:0000256" key="4">
    <source>
        <dbReference type="ARBA" id="ARBA00022723"/>
    </source>
</evidence>
<feature type="active site" description="Proton acceptor for HNH nuclease domain" evidence="13">
    <location>
        <position position="565"/>
    </location>
</feature>
<evidence type="ECO:0000256" key="6">
    <source>
        <dbReference type="ARBA" id="ARBA00022801"/>
    </source>
</evidence>
<keyword evidence="4 13" id="KW-0479">Metal-binding</keyword>
<dbReference type="NCBIfam" id="TIGR01865">
    <property type="entry name" value="cas_Csn1"/>
    <property type="match status" value="1"/>
</dbReference>
<dbReference type="InterPro" id="IPR055228">
    <property type="entry name" value="Cas9_RuvC"/>
</dbReference>
<keyword evidence="5 13" id="KW-0255">Endonuclease</keyword>
<feature type="active site" description="For RuvC-like nuclease domain" evidence="13">
    <location>
        <position position="13"/>
    </location>
</feature>
<dbReference type="Proteomes" id="UP001549167">
    <property type="component" value="Unassembled WGS sequence"/>
</dbReference>
<comment type="caution">
    <text evidence="15">The sequence shown here is derived from an EMBL/GenBank/DDBJ whole genome shotgun (WGS) entry which is preliminary data.</text>
</comment>
<protein>
    <recommendedName>
        <fullName evidence="13">CRISPR-associated endonuclease Cas9</fullName>
        <ecNumber evidence="13">3.1.-.-</ecNumber>
    </recommendedName>
</protein>
<evidence type="ECO:0000256" key="3">
    <source>
        <dbReference type="ARBA" id="ARBA00022722"/>
    </source>
</evidence>
<comment type="subunit">
    <text evidence="12 13">Monomer. Binds crRNA and tracrRNA.</text>
</comment>
<feature type="binding site" evidence="13">
    <location>
        <position position="485"/>
    </location>
    <ligand>
        <name>Mg(2+)</name>
        <dbReference type="ChEBI" id="CHEBI:18420"/>
        <label>1</label>
    </ligand>
</feature>
<feature type="binding site" evidence="13">
    <location>
        <position position="489"/>
    </location>
    <ligand>
        <name>Mg(2+)</name>
        <dbReference type="ChEBI" id="CHEBI:18420"/>
        <label>1</label>
    </ligand>
</feature>
<dbReference type="InterPro" id="IPR040555">
    <property type="entry name" value="Cas9_PI2"/>
</dbReference>